<dbReference type="GO" id="GO:0005246">
    <property type="term" value="F:calcium channel regulator activity"/>
    <property type="evidence" value="ECO:0007669"/>
    <property type="project" value="TreeGrafter"/>
</dbReference>
<feature type="compositionally biased region" description="Polar residues" evidence="3">
    <location>
        <begin position="643"/>
        <end position="653"/>
    </location>
</feature>
<dbReference type="Gene3D" id="3.40.50.300">
    <property type="entry name" value="P-loop containing nucleotide triphosphate hydrolases"/>
    <property type="match status" value="1"/>
</dbReference>
<dbReference type="PROSITE" id="PS51421">
    <property type="entry name" value="RAS"/>
    <property type="match status" value="1"/>
</dbReference>
<feature type="compositionally biased region" description="Polar residues" evidence="3">
    <location>
        <begin position="696"/>
        <end position="709"/>
    </location>
</feature>
<dbReference type="SUPFAM" id="SSF52540">
    <property type="entry name" value="P-loop containing nucleoside triphosphate hydrolases"/>
    <property type="match status" value="1"/>
</dbReference>
<evidence type="ECO:0000313" key="5">
    <source>
        <dbReference type="Proteomes" id="UP000594260"/>
    </source>
</evidence>
<evidence type="ECO:0000256" key="1">
    <source>
        <dbReference type="ARBA" id="ARBA00008846"/>
    </source>
</evidence>
<evidence type="ECO:0000256" key="2">
    <source>
        <dbReference type="ARBA" id="ARBA00022553"/>
    </source>
</evidence>
<comment type="similarity">
    <text evidence="1">Belongs to the small GTPase superfamily. RGK family.</text>
</comment>
<feature type="compositionally biased region" description="Low complexity" evidence="3">
    <location>
        <begin position="170"/>
        <end position="197"/>
    </location>
</feature>
<feature type="compositionally biased region" description="Low complexity" evidence="3">
    <location>
        <begin position="471"/>
        <end position="487"/>
    </location>
</feature>
<dbReference type="GO" id="GO:0005886">
    <property type="term" value="C:plasma membrane"/>
    <property type="evidence" value="ECO:0007669"/>
    <property type="project" value="TreeGrafter"/>
</dbReference>
<keyword evidence="2" id="KW-0597">Phosphoprotein</keyword>
<dbReference type="GeneID" id="111243793"/>
<dbReference type="GO" id="GO:0003924">
    <property type="term" value="F:GTPase activity"/>
    <property type="evidence" value="ECO:0007669"/>
    <property type="project" value="InterPro"/>
</dbReference>
<dbReference type="SMART" id="SM00173">
    <property type="entry name" value="RAS"/>
    <property type="match status" value="1"/>
</dbReference>
<dbReference type="AlphaFoldDB" id="A0A7M7J7R1"/>
<feature type="region of interest" description="Disordered" evidence="3">
    <location>
        <begin position="372"/>
        <end position="440"/>
    </location>
</feature>
<dbReference type="RefSeq" id="XP_022645625.1">
    <property type="nucleotide sequence ID" value="XM_022789890.1"/>
</dbReference>
<dbReference type="Pfam" id="PF00071">
    <property type="entry name" value="Ras"/>
    <property type="match status" value="1"/>
</dbReference>
<keyword evidence="5" id="KW-1185">Reference proteome</keyword>
<dbReference type="GO" id="GO:0005525">
    <property type="term" value="F:GTP binding"/>
    <property type="evidence" value="ECO:0007669"/>
    <property type="project" value="InterPro"/>
</dbReference>
<dbReference type="Proteomes" id="UP000594260">
    <property type="component" value="Unplaced"/>
</dbReference>
<dbReference type="PROSITE" id="PS51419">
    <property type="entry name" value="RAB"/>
    <property type="match status" value="1"/>
</dbReference>
<dbReference type="EnsemblMetazoa" id="XM_022789890">
    <property type="protein sequence ID" value="XP_022645625"/>
    <property type="gene ID" value="LOC111243793"/>
</dbReference>
<dbReference type="KEGG" id="vde:111243793"/>
<evidence type="ECO:0000313" key="4">
    <source>
        <dbReference type="EnsemblMetazoa" id="XP_022645625"/>
    </source>
</evidence>
<feature type="compositionally biased region" description="Low complexity" evidence="3">
    <location>
        <begin position="238"/>
        <end position="249"/>
    </location>
</feature>
<feature type="compositionally biased region" description="Polar residues" evidence="3">
    <location>
        <begin position="423"/>
        <end position="438"/>
    </location>
</feature>
<dbReference type="InterPro" id="IPR027417">
    <property type="entry name" value="P-loop_NTPase"/>
</dbReference>
<proteinExistence type="inferred from homology"/>
<dbReference type="SMART" id="SM00175">
    <property type="entry name" value="RAB"/>
    <property type="match status" value="1"/>
</dbReference>
<dbReference type="PANTHER" id="PTHR45775:SF6">
    <property type="entry name" value="RAD, GEM_KIR FAMILY MEMBER 2, ISOFORM C"/>
    <property type="match status" value="1"/>
</dbReference>
<feature type="region of interest" description="Disordered" evidence="3">
    <location>
        <begin position="467"/>
        <end position="501"/>
    </location>
</feature>
<feature type="compositionally biased region" description="Low complexity" evidence="3">
    <location>
        <begin position="684"/>
        <end position="695"/>
    </location>
</feature>
<dbReference type="PRINTS" id="PR00449">
    <property type="entry name" value="RASTRNSFRMNG"/>
</dbReference>
<feature type="compositionally biased region" description="Low complexity" evidence="3">
    <location>
        <begin position="407"/>
        <end position="422"/>
    </location>
</feature>
<protein>
    <submittedName>
        <fullName evidence="4">Uncharacterized protein</fullName>
    </submittedName>
</protein>
<feature type="region of interest" description="Disordered" evidence="3">
    <location>
        <begin position="519"/>
        <end position="562"/>
    </location>
</feature>
<accession>A0A7M7J7R1</accession>
<feature type="region of interest" description="Disordered" evidence="3">
    <location>
        <begin position="141"/>
        <end position="252"/>
    </location>
</feature>
<feature type="compositionally biased region" description="Polar residues" evidence="3">
    <location>
        <begin position="141"/>
        <end position="152"/>
    </location>
</feature>
<dbReference type="InterPro" id="IPR001806">
    <property type="entry name" value="Small_GTPase"/>
</dbReference>
<sequence>MKTNASRCDLSGGEEVTAAAMKQTASMERLGVMMAGGLVAPMSPPLGADEPAQLNSTTSTNIAAGLVGGAASIATTPTTVHFQQTTVASSGHSSNNQMLHLGGIHTPSAPIATTTLLAHSQQQHCHQSKQKHYHQELHLQQLSTPVSPQRSPVSPHPPLLRGDLSMLLRGGTSSGISPSGTSPAGTDATQQDQFQQQHGRMQRSRSSRGTRNGGANNAGGGSQSPRGGATFSSSHKGQSYQQQSFPFPQLNSLPTAGSTTINNIIASPTASAAATAASNTSTTITTTNVTSFLLQQASTKLMGSGGGGGAGTMMEQVPGENVVGGGISSGRGQRYSIDYTTLTEMDRMRVMQQVNSLRQRLGDGWSRKGADLWGTSGTGCPASPGGLHKGPSTRRHRRSASRGSFRQQQMASSNQQQQQQQNTGKRGNSPQACISSPVLSYRTPMGNASSLTLNTSSGSLLQLLDPTLNNQHKSPSPAHSHANSPQSLSPLGHHHNQHRLSASHTASLHNNIVGNQQLQHHRSVGRSQSVRTAKRPQTLENSTRFRQRIASIPGERGSAGCVGEWDSSGIEPATSGHLGHAAWNASSANSVYGGDGYDGSGLGIEAAAAAAAAAGAGGGEVQRLRNFAVTSKGVINRGDSFRSKANNSRSLQASAKVGVRSVSLHRQHASSLNRLNVPTGGTGSQRQRSHSGGSQNCIHATNQSGSNPELHTDASVEREAYATLAQVSPTIALRAVSLSDGGRVLSQLEESGGALVACNVFASHIIQQESLIDAAGASKECRPHDDDELNPAEADESIVDDVICVEPTAARRYRVLVLGAPETGKTSLTRQFTTSEYICSYDSSMDEEHEKVVQIILNGEESELVFIEHKSSEALRNPVTSYQPDAYLVVYSMTSKSSFGAAKEFLQTIRKWDNMAARAVILVANKTDLVRLRAISTSEGRSFASGEGIKFIETSAGINHNVDELLAGLLHQIRLKQQLLIKRSASQRSQGTTLKILPLMRTRTSPVMQNGSLNQTPGDLPGDCHGATHKRPLRAKMFLKKILRKACGTFSGAAHSSCDNLHVL</sequence>
<reference evidence="4" key="1">
    <citation type="submission" date="2021-01" db="UniProtKB">
        <authorList>
            <consortium name="EnsemblMetazoa"/>
        </authorList>
    </citation>
    <scope>IDENTIFICATION</scope>
</reference>
<feature type="compositionally biased region" description="Basic residues" evidence="3">
    <location>
        <begin position="391"/>
        <end position="400"/>
    </location>
</feature>
<dbReference type="FunFam" id="3.40.50.300:FF:000664">
    <property type="entry name" value="Uncharacterized protein, isoform B"/>
    <property type="match status" value="1"/>
</dbReference>
<name>A0A7M7J7R1_VARDE</name>
<dbReference type="PANTHER" id="PTHR45775">
    <property type="entry name" value="RAD, GEM/KIR FAMILY MEMBER 2, ISOFORM C"/>
    <property type="match status" value="1"/>
</dbReference>
<organism evidence="4 5">
    <name type="scientific">Varroa destructor</name>
    <name type="common">Honeybee mite</name>
    <dbReference type="NCBI Taxonomy" id="109461"/>
    <lineage>
        <taxon>Eukaryota</taxon>
        <taxon>Metazoa</taxon>
        <taxon>Ecdysozoa</taxon>
        <taxon>Arthropoda</taxon>
        <taxon>Chelicerata</taxon>
        <taxon>Arachnida</taxon>
        <taxon>Acari</taxon>
        <taxon>Parasitiformes</taxon>
        <taxon>Mesostigmata</taxon>
        <taxon>Gamasina</taxon>
        <taxon>Dermanyssoidea</taxon>
        <taxon>Varroidae</taxon>
        <taxon>Varroa</taxon>
    </lineage>
</organism>
<dbReference type="InterPro" id="IPR051641">
    <property type="entry name" value="RGK_GTP-binding_reg"/>
</dbReference>
<evidence type="ECO:0000256" key="3">
    <source>
        <dbReference type="SAM" id="MobiDB-lite"/>
    </source>
</evidence>
<feature type="region of interest" description="Disordered" evidence="3">
    <location>
        <begin position="638"/>
        <end position="710"/>
    </location>
</feature>